<accession>X0UTE7</accession>
<name>X0UTE7_9ZZZZ</name>
<keyword evidence="1" id="KW-0472">Membrane</keyword>
<comment type="caution">
    <text evidence="2">The sequence shown here is derived from an EMBL/GenBank/DDBJ whole genome shotgun (WGS) entry which is preliminary data.</text>
</comment>
<dbReference type="EMBL" id="BARS01025387">
    <property type="protein sequence ID" value="GAG03568.1"/>
    <property type="molecule type" value="Genomic_DNA"/>
</dbReference>
<sequence length="47" mass="5434">MFIDNLFYMAILSMGGLGILFSLFLSFAAWRFKVEEDPRVDEAMDIL</sequence>
<organism evidence="2">
    <name type="scientific">marine sediment metagenome</name>
    <dbReference type="NCBI Taxonomy" id="412755"/>
    <lineage>
        <taxon>unclassified sequences</taxon>
        <taxon>metagenomes</taxon>
        <taxon>ecological metagenomes</taxon>
    </lineage>
</organism>
<evidence type="ECO:0000256" key="1">
    <source>
        <dbReference type="SAM" id="Phobius"/>
    </source>
</evidence>
<evidence type="ECO:0000313" key="2">
    <source>
        <dbReference type="EMBL" id="GAG03568.1"/>
    </source>
</evidence>
<reference evidence="2" key="1">
    <citation type="journal article" date="2014" name="Front. Microbiol.">
        <title>High frequency of phylogenetically diverse reductive dehalogenase-homologous genes in deep subseafloor sedimentary metagenomes.</title>
        <authorList>
            <person name="Kawai M."/>
            <person name="Futagami T."/>
            <person name="Toyoda A."/>
            <person name="Takaki Y."/>
            <person name="Nishi S."/>
            <person name="Hori S."/>
            <person name="Arai W."/>
            <person name="Tsubouchi T."/>
            <person name="Morono Y."/>
            <person name="Uchiyama I."/>
            <person name="Ito T."/>
            <person name="Fujiyama A."/>
            <person name="Inagaki F."/>
            <person name="Takami H."/>
        </authorList>
    </citation>
    <scope>NUCLEOTIDE SEQUENCE</scope>
    <source>
        <strain evidence="2">Expedition CK06-06</strain>
    </source>
</reference>
<protein>
    <submittedName>
        <fullName evidence="2">Uncharacterized protein</fullName>
    </submittedName>
</protein>
<proteinExistence type="predicted"/>
<keyword evidence="1" id="KW-0812">Transmembrane</keyword>
<dbReference type="AlphaFoldDB" id="X0UTE7"/>
<keyword evidence="1" id="KW-1133">Transmembrane helix</keyword>
<gene>
    <name evidence="2" type="ORF">S01H1_40132</name>
</gene>
<feature type="non-terminal residue" evidence="2">
    <location>
        <position position="47"/>
    </location>
</feature>
<feature type="transmembrane region" description="Helical" evidence="1">
    <location>
        <begin position="6"/>
        <end position="30"/>
    </location>
</feature>